<keyword evidence="3" id="KW-1185">Reference proteome</keyword>
<dbReference type="GO" id="GO:0019752">
    <property type="term" value="P:carboxylic acid metabolic process"/>
    <property type="evidence" value="ECO:0007669"/>
    <property type="project" value="TreeGrafter"/>
</dbReference>
<name>A0A259U317_9BACT</name>
<dbReference type="InterPro" id="IPR050571">
    <property type="entry name" value="Class-IV_PLP-Dep_Aminotrnsfr"/>
</dbReference>
<dbReference type="GO" id="GO:0016740">
    <property type="term" value="F:transferase activity"/>
    <property type="evidence" value="ECO:0007669"/>
    <property type="project" value="UniProtKB-KW"/>
</dbReference>
<keyword evidence="2" id="KW-0808">Transferase</keyword>
<dbReference type="Pfam" id="PF19798">
    <property type="entry name" value="Sulfotransfer_5"/>
    <property type="match status" value="1"/>
</dbReference>
<dbReference type="EMBL" id="MQWB01000001">
    <property type="protein sequence ID" value="OZC04433.1"/>
    <property type="molecule type" value="Genomic_DNA"/>
</dbReference>
<dbReference type="SUPFAM" id="SSF52540">
    <property type="entry name" value="P-loop containing nucleoside triphosphate hydrolases"/>
    <property type="match status" value="1"/>
</dbReference>
<dbReference type="InterPro" id="IPR027417">
    <property type="entry name" value="P-loop_NTPase"/>
</dbReference>
<proteinExistence type="inferred from homology"/>
<reference evidence="2 3" key="1">
    <citation type="submission" date="2016-11" db="EMBL/GenBank/DDBJ databases">
        <title>Study of marine rhodopsin-containing bacteria.</title>
        <authorList>
            <person name="Yoshizawa S."/>
            <person name="Kumagai Y."/>
            <person name="Kogure K."/>
        </authorList>
    </citation>
    <scope>NUCLEOTIDE SEQUENCE [LARGE SCALE GENOMIC DNA]</scope>
    <source>
        <strain evidence="2 3">SG-29</strain>
    </source>
</reference>
<organism evidence="2 3">
    <name type="scientific">Rubricoccus marinus</name>
    <dbReference type="NCBI Taxonomy" id="716817"/>
    <lineage>
        <taxon>Bacteria</taxon>
        <taxon>Pseudomonadati</taxon>
        <taxon>Rhodothermota</taxon>
        <taxon>Rhodothermia</taxon>
        <taxon>Rhodothermales</taxon>
        <taxon>Rubricoccaceae</taxon>
        <taxon>Rubricoccus</taxon>
    </lineage>
</organism>
<dbReference type="OrthoDB" id="272985at2"/>
<gene>
    <name evidence="2" type="ORF">BSZ36_16455</name>
</gene>
<comment type="similarity">
    <text evidence="1">Belongs to the class-IV pyridoxal-phosphate-dependent aminotransferase family.</text>
</comment>
<dbReference type="AlphaFoldDB" id="A0A259U317"/>
<protein>
    <submittedName>
        <fullName evidence="2">Sulfotransferase family protein</fullName>
    </submittedName>
</protein>
<dbReference type="RefSeq" id="WP_094550895.1">
    <property type="nucleotide sequence ID" value="NZ_MQWB01000001.1"/>
</dbReference>
<dbReference type="Proteomes" id="UP000216446">
    <property type="component" value="Unassembled WGS sequence"/>
</dbReference>
<dbReference type="InParanoid" id="A0A259U317"/>
<dbReference type="Gene3D" id="3.40.50.300">
    <property type="entry name" value="P-loop containing nucleotide triphosphate hydrolases"/>
    <property type="match status" value="1"/>
</dbReference>
<evidence type="ECO:0000313" key="3">
    <source>
        <dbReference type="Proteomes" id="UP000216446"/>
    </source>
</evidence>
<evidence type="ECO:0000256" key="1">
    <source>
        <dbReference type="ARBA" id="ARBA00009320"/>
    </source>
</evidence>
<dbReference type="PANTHER" id="PTHR42743">
    <property type="entry name" value="AMINO-ACID AMINOTRANSFERASE"/>
    <property type="match status" value="1"/>
</dbReference>
<evidence type="ECO:0000313" key="2">
    <source>
        <dbReference type="EMBL" id="OZC04433.1"/>
    </source>
</evidence>
<accession>A0A259U317</accession>
<comment type="caution">
    <text evidence="2">The sequence shown here is derived from an EMBL/GenBank/DDBJ whole genome shotgun (WGS) entry which is preliminary data.</text>
</comment>
<sequence length="251" mass="27366">MSDPVRIAIWSGPRNISTALLRAWGSRADTAVTDEPLYAAYLAATGKEHPGRAAILASQPTDWETVAEHLTGPAPLAPEASDDAPALWVQKHMAHHLLPHMGRAWLDGFRHAFLIREPAAMLASLAKVLPDARLEDTGLPQQVELFERTTDRLGHAPPVLDGRAVRAAPEPSLRALCAAIGVPWDSAMLRWAPGPRATDGVWGPIWYERLYETTGFEPPEAEREAVVPEPLAPVLEAARPLYERLAAFQIG</sequence>
<dbReference type="PANTHER" id="PTHR42743:SF11">
    <property type="entry name" value="AMINODEOXYCHORISMATE LYASE"/>
    <property type="match status" value="1"/>
</dbReference>